<evidence type="ECO:0000256" key="1">
    <source>
        <dbReference type="ARBA" id="ARBA00022450"/>
    </source>
</evidence>
<dbReference type="Gene3D" id="2.160.10.10">
    <property type="entry name" value="Hexapeptide repeat proteins"/>
    <property type="match status" value="2"/>
</dbReference>
<dbReference type="Pfam" id="PF00501">
    <property type="entry name" value="AMP-binding"/>
    <property type="match status" value="1"/>
</dbReference>
<protein>
    <submittedName>
        <fullName evidence="6">Related to coenzyme a synthetase</fullName>
    </submittedName>
</protein>
<accession>A0A1L7UGR4</accession>
<evidence type="ECO:0000313" key="6">
    <source>
        <dbReference type="EMBL" id="CVL08402.1"/>
    </source>
</evidence>
<dbReference type="Gene3D" id="3.40.50.12780">
    <property type="entry name" value="N-terminal domain of ligase-like"/>
    <property type="match status" value="2"/>
</dbReference>
<keyword evidence="2" id="KW-0597">Phosphoprotein</keyword>
<evidence type="ECO:0000259" key="5">
    <source>
        <dbReference type="PROSITE" id="PS50075"/>
    </source>
</evidence>
<dbReference type="Gene3D" id="1.10.1200.10">
    <property type="entry name" value="ACP-like"/>
    <property type="match status" value="1"/>
</dbReference>
<dbReference type="Proteomes" id="UP000184255">
    <property type="component" value="Unassembled WGS sequence"/>
</dbReference>
<organism evidence="6 7">
    <name type="scientific">Fusarium mangiferae</name>
    <name type="common">Mango malformation disease fungus</name>
    <dbReference type="NCBI Taxonomy" id="192010"/>
    <lineage>
        <taxon>Eukaryota</taxon>
        <taxon>Fungi</taxon>
        <taxon>Dikarya</taxon>
        <taxon>Ascomycota</taxon>
        <taxon>Pezizomycotina</taxon>
        <taxon>Sordariomycetes</taxon>
        <taxon>Hypocreomycetidae</taxon>
        <taxon>Hypocreales</taxon>
        <taxon>Nectriaceae</taxon>
        <taxon>Fusarium</taxon>
        <taxon>Fusarium fujikuroi species complex</taxon>
    </lineage>
</organism>
<dbReference type="InterPro" id="IPR042099">
    <property type="entry name" value="ANL_N_sf"/>
</dbReference>
<dbReference type="GeneID" id="65084424"/>
<dbReference type="GO" id="GO:0031956">
    <property type="term" value="F:medium-chain fatty acid-CoA ligase activity"/>
    <property type="evidence" value="ECO:0007669"/>
    <property type="project" value="TreeGrafter"/>
</dbReference>
<sequence>MSVPCLLRELCELPPMAVKQSQQFKSLVALNPDKADLLTAIPTAQQHSISSLYTLCHLLKKLPGPWPVFQLIKTYTRLYTQLPEDAKTNSTHELSCLIKQASALVRSSYTSFAQFIGHDDKPALRAPTDEDVITHRELRQFVDSFQLPVDACIKRPVVSIALPNGPLLAATCIAVTTYYTASPINPAAAVEQFRADILQARADFILTTKDEYEKLQFDASWVSDNKIKIFIMDWTRDEGISLRTVDGEAIPTGSAERVANKADDIGLILFTSGTSGTKKVVPLTVHSIIAGVAFVIESWGLTAEDICLNMMPLYHPTWYYASPSMHSIIIAEAAARPEALRKSRIRLACNAAGGLLPSLAYQLRDTFNCIVLPSYGMTECMPISIPPLDYRLDPEGTSGISTGPELTILDWSEQVVTNGTVGRICVRGEPVFPGYLKPDGTYDKSPFNEAGWFDTGDLGYMDDDGYLYITGRSKEVINRGGELISPFEVENTIMTASRESDSPIYGRVSQALAFSASHAVLQEVVAIVLVTPPDTPRVDLRTLHGALKSSLQQAKWPVSITYMEDLPKNNNKVLRIKLGQRLGLPSVTDDTPYMGRHWDAVCPPADTPLSEPIQCLPCSVDYTKLTAHIQKVAPDMDVFCLPSTHDGSPEAVLAPKVESTVDSEVLVDIRQQLILVIDNYMIPTEIHIMPHPFHKDTSGNINVEVLRAELEQLQMASMNELAASTEGLVTKAFAEVLSLPPADIPRDVDFFSLGGDSLRAGRLLSMLRTEFSISLPITAVFNGGTVTSIAARTQGCCRMYRDLQFHQPLPHDPSTLPLVIFYPPRRAVQWTIFFVTLAHSQKLPTNHSLPGRFLNLTVSMLTARIIMGFVSPIIGIICKWLIIGRYREGLYPMWGMYHTRWWLVQKIVAICGKGFFDANEMTERIYCRLMGAKIGRNVKIEGAVIGEWDLIDIGDDCNLTKCICRPFAAEGNTSMYLGRIAVGSNCSVGMSSIIAPGTTMPPDTCLGFNSSSWEMQDASEEYRDQLPSEKPKPHWVLNLLFTMPLKLIGLFLSAVPWMAGLVGMVTTQGQKVNHKAPLRSSVDWFTQPNQIAYHYLALALGCLFGPFFLFGFVILIKSTLDCFLGKLKANSRSTVDIWRAHLTKTLLPEGKLHRMTSLFGQHYEATSIALRMLGAKIGERVYWPGTGPSIGDYHLIDVGNDVVFGSRSHLVTSDGIGSEKVTIQDRAMIADRVCLLPGVTVGERTTMGSGALTKRNGNYVSDGTYVGSKAGDAVCLSTGSDIKVSRSHIRNMQSEDTLTNDKKFNDEKDRPDTQPSITSESGTEGSEGKDDWAQHLSPFGRAFYLKLAPYHVLGPFAIFLYSAFFTVFTAVYWDVPSVSSIQFVGIMFRSSFPRGMNVWFDLVAIFLTMLAGIAVLSTTQSVLALAIIIGSKWLLMGRRKAGNYDWDKSPYCQRWQIFLGIERLRRQCYKGNGILNLLTGTHWMVIYFKLMGAKIGKDCALFVNGTPSLMFTEPDLITLGDRVVIDDASVVAHINTRGKFDLNKVEIGDRCVLRTGSRLLSGAQMKSDSCLLEHTLIMGGDVVEERRTMQGWPAEEFSGKRI</sequence>
<dbReference type="InterPro" id="IPR000873">
    <property type="entry name" value="AMP-dep_synth/lig_dom"/>
</dbReference>
<dbReference type="Gene3D" id="3.30.300.30">
    <property type="match status" value="1"/>
</dbReference>
<evidence type="ECO:0000256" key="3">
    <source>
        <dbReference type="SAM" id="MobiDB-lite"/>
    </source>
</evidence>
<keyword evidence="7" id="KW-1185">Reference proteome</keyword>
<dbReference type="PANTHER" id="PTHR43201">
    <property type="entry name" value="ACYL-COA SYNTHETASE"/>
    <property type="match status" value="1"/>
</dbReference>
<proteinExistence type="predicted"/>
<dbReference type="InterPro" id="IPR045851">
    <property type="entry name" value="AMP-bd_C_sf"/>
</dbReference>
<dbReference type="VEuPathDB" id="FungiDB:FMAN_05157"/>
<dbReference type="SUPFAM" id="SSF47336">
    <property type="entry name" value="ACP-like"/>
    <property type="match status" value="1"/>
</dbReference>
<dbReference type="GO" id="GO:0031177">
    <property type="term" value="F:phosphopantetheine binding"/>
    <property type="evidence" value="ECO:0007669"/>
    <property type="project" value="InterPro"/>
</dbReference>
<keyword evidence="1" id="KW-0596">Phosphopantetheine</keyword>
<evidence type="ECO:0000256" key="2">
    <source>
        <dbReference type="ARBA" id="ARBA00022553"/>
    </source>
</evidence>
<feature type="transmembrane region" description="Helical" evidence="4">
    <location>
        <begin position="1035"/>
        <end position="1059"/>
    </location>
</feature>
<dbReference type="GO" id="GO:0006631">
    <property type="term" value="P:fatty acid metabolic process"/>
    <property type="evidence" value="ECO:0007669"/>
    <property type="project" value="TreeGrafter"/>
</dbReference>
<dbReference type="EMBL" id="FCQH01000023">
    <property type="protein sequence ID" value="CVL08402.1"/>
    <property type="molecule type" value="Genomic_DNA"/>
</dbReference>
<dbReference type="Pfam" id="PF00550">
    <property type="entry name" value="PP-binding"/>
    <property type="match status" value="1"/>
</dbReference>
<feature type="transmembrane region" description="Helical" evidence="4">
    <location>
        <begin position="861"/>
        <end position="883"/>
    </location>
</feature>
<dbReference type="SMART" id="SM00823">
    <property type="entry name" value="PKS_PP"/>
    <property type="match status" value="1"/>
</dbReference>
<dbReference type="InterPro" id="IPR036736">
    <property type="entry name" value="ACP-like_sf"/>
</dbReference>
<dbReference type="InterPro" id="IPR020806">
    <property type="entry name" value="PKS_PP-bd"/>
</dbReference>
<feature type="region of interest" description="Disordered" evidence="3">
    <location>
        <begin position="1289"/>
        <end position="1330"/>
    </location>
</feature>
<keyword evidence="4" id="KW-1133">Transmembrane helix</keyword>
<dbReference type="PROSITE" id="PS50075">
    <property type="entry name" value="CARRIER"/>
    <property type="match status" value="1"/>
</dbReference>
<dbReference type="PANTHER" id="PTHR43201:SF10">
    <property type="entry name" value="CARRIER DOMAIN-CONTAINING PROTEIN"/>
    <property type="match status" value="1"/>
</dbReference>
<feature type="transmembrane region" description="Helical" evidence="4">
    <location>
        <begin position="1402"/>
        <end position="1430"/>
    </location>
</feature>
<dbReference type="RefSeq" id="XP_041691062.1">
    <property type="nucleotide sequence ID" value="XM_041825708.1"/>
</dbReference>
<evidence type="ECO:0000256" key="4">
    <source>
        <dbReference type="SAM" id="Phobius"/>
    </source>
</evidence>
<dbReference type="SUPFAM" id="SSF51161">
    <property type="entry name" value="Trimeric LpxA-like enzymes"/>
    <property type="match status" value="3"/>
</dbReference>
<name>A0A1L7UGR4_FUSMA</name>
<dbReference type="SUPFAM" id="SSF56801">
    <property type="entry name" value="Acetyl-CoA synthetase-like"/>
    <property type="match status" value="1"/>
</dbReference>
<keyword evidence="4" id="KW-0812">Transmembrane</keyword>
<dbReference type="InterPro" id="IPR011004">
    <property type="entry name" value="Trimer_LpxA-like_sf"/>
</dbReference>
<feature type="compositionally biased region" description="Basic and acidic residues" evidence="3">
    <location>
        <begin position="1299"/>
        <end position="1312"/>
    </location>
</feature>
<keyword evidence="4" id="KW-0472">Membrane</keyword>
<dbReference type="InterPro" id="IPR009081">
    <property type="entry name" value="PP-bd_ACP"/>
</dbReference>
<feature type="transmembrane region" description="Helical" evidence="4">
    <location>
        <begin position="1350"/>
        <end position="1373"/>
    </location>
</feature>
<feature type="domain" description="Carrier" evidence="5">
    <location>
        <begin position="720"/>
        <end position="797"/>
    </location>
</feature>
<comment type="caution">
    <text evidence="6">The sequence shown here is derived from an EMBL/GenBank/DDBJ whole genome shotgun (WGS) entry which is preliminary data.</text>
</comment>
<gene>
    <name evidence="6" type="ORF">FMAN_05157</name>
</gene>
<evidence type="ECO:0000313" key="7">
    <source>
        <dbReference type="Proteomes" id="UP000184255"/>
    </source>
</evidence>
<reference evidence="7" key="1">
    <citation type="journal article" date="2016" name="Genome Biol. Evol.">
        <title>Comparative 'omics' of the Fusarium fujikuroi species complex highlights differences in genetic potential and metabolite synthesis.</title>
        <authorList>
            <person name="Niehaus E.-M."/>
            <person name="Muensterkoetter M."/>
            <person name="Proctor R.H."/>
            <person name="Brown D.W."/>
            <person name="Sharon A."/>
            <person name="Idan Y."/>
            <person name="Oren-Young L."/>
            <person name="Sieber C.M."/>
            <person name="Novak O."/>
            <person name="Pencik A."/>
            <person name="Tarkowska D."/>
            <person name="Hromadova K."/>
            <person name="Freeman S."/>
            <person name="Maymon M."/>
            <person name="Elazar M."/>
            <person name="Youssef S.A."/>
            <person name="El-Shabrawy E.S.M."/>
            <person name="Shalaby A.B.A."/>
            <person name="Houterman P."/>
            <person name="Brock N.L."/>
            <person name="Burkhardt I."/>
            <person name="Tsavkelova E.A."/>
            <person name="Dickschat J.S."/>
            <person name="Galuszka P."/>
            <person name="Gueldener U."/>
            <person name="Tudzynski B."/>
        </authorList>
    </citation>
    <scope>NUCLEOTIDE SEQUENCE [LARGE SCALE GENOMIC DNA]</scope>
    <source>
        <strain evidence="7">MRC7560</strain>
    </source>
</reference>
<feature type="transmembrane region" description="Helical" evidence="4">
    <location>
        <begin position="1092"/>
        <end position="1116"/>
    </location>
</feature>